<keyword evidence="2" id="KW-1185">Reference proteome</keyword>
<dbReference type="RefSeq" id="WP_243318969.1">
    <property type="nucleotide sequence ID" value="NZ_JALGCL010000001.1"/>
</dbReference>
<gene>
    <name evidence="1" type="ORF">MQC88_02625</name>
</gene>
<dbReference type="Proteomes" id="UP001165423">
    <property type="component" value="Unassembled WGS sequence"/>
</dbReference>
<evidence type="ECO:0000313" key="2">
    <source>
        <dbReference type="Proteomes" id="UP001165423"/>
    </source>
</evidence>
<proteinExistence type="predicted"/>
<protein>
    <recommendedName>
        <fullName evidence="3">Ribbon-helix-helix CopG family protein</fullName>
    </recommendedName>
</protein>
<dbReference type="EMBL" id="JALGCL010000001">
    <property type="protein sequence ID" value="MCJ0824861.1"/>
    <property type="molecule type" value="Genomic_DNA"/>
</dbReference>
<evidence type="ECO:0008006" key="3">
    <source>
        <dbReference type="Google" id="ProtNLM"/>
    </source>
</evidence>
<sequence length="66" mass="7364">MPPTKSATLNLRIDPAIKEAARIAALREHRSVANLIELLVRRHCQAHGIEIPQQEELFAAKEPGDE</sequence>
<comment type="caution">
    <text evidence="1">The sequence shown here is derived from an EMBL/GenBank/DDBJ whole genome shotgun (WGS) entry which is preliminary data.</text>
</comment>
<dbReference type="SUPFAM" id="SSF47598">
    <property type="entry name" value="Ribbon-helix-helix"/>
    <property type="match status" value="1"/>
</dbReference>
<dbReference type="InterPro" id="IPR010985">
    <property type="entry name" value="Ribbon_hlx_hlx"/>
</dbReference>
<accession>A0ABT0A1L1</accession>
<name>A0ABT0A1L1_9GAMM</name>
<organism evidence="1 2">
    <name type="scientific">Cognatiluteimonas sedimenti</name>
    <dbReference type="NCBI Taxonomy" id="2927791"/>
    <lineage>
        <taxon>Bacteria</taxon>
        <taxon>Pseudomonadati</taxon>
        <taxon>Pseudomonadota</taxon>
        <taxon>Gammaproteobacteria</taxon>
        <taxon>Lysobacterales</taxon>
        <taxon>Lysobacteraceae</taxon>
        <taxon>Cognatiluteimonas</taxon>
    </lineage>
</organism>
<reference evidence="1 2" key="1">
    <citation type="submission" date="2022-03" db="EMBL/GenBank/DDBJ databases">
        <title>Luteimonas soily sp. nov., a novel bacterium isolated from the soil.</title>
        <authorList>
            <person name="Zhang X."/>
        </authorList>
    </citation>
    <scope>NUCLEOTIDE SEQUENCE [LARGE SCALE GENOMIC DNA]</scope>
    <source>
        <strain evidence="1 2">50</strain>
    </source>
</reference>
<evidence type="ECO:0000313" key="1">
    <source>
        <dbReference type="EMBL" id="MCJ0824861.1"/>
    </source>
</evidence>